<comment type="subcellular location">
    <subcellularLocation>
        <location evidence="2">Periplasm</location>
    </subcellularLocation>
</comment>
<dbReference type="Pfam" id="PF01435">
    <property type="entry name" value="Peptidase_M48"/>
    <property type="match status" value="1"/>
</dbReference>
<keyword evidence="8" id="KW-0408">Iron</keyword>
<dbReference type="EMBL" id="CP002431">
    <property type="protein sequence ID" value="ADU64043.1"/>
    <property type="molecule type" value="Genomic_DNA"/>
</dbReference>
<evidence type="ECO:0000259" key="10">
    <source>
        <dbReference type="Pfam" id="PF01435"/>
    </source>
</evidence>
<evidence type="ECO:0000256" key="3">
    <source>
        <dbReference type="ARBA" id="ARBA00011771"/>
    </source>
</evidence>
<dbReference type="Proteomes" id="UP000002191">
    <property type="component" value="Chromosome"/>
</dbReference>
<keyword evidence="7" id="KW-0862">Zinc</keyword>
<dbReference type="HOGENOM" id="CLU_039394_0_0_7"/>
<evidence type="ECO:0000256" key="2">
    <source>
        <dbReference type="ARBA" id="ARBA00004418"/>
    </source>
</evidence>
<comment type="cofactor">
    <cofactor evidence="1">
        <name>Zn(2+)</name>
        <dbReference type="ChEBI" id="CHEBI:29105"/>
    </cofactor>
</comment>
<dbReference type="InterPro" id="IPR001915">
    <property type="entry name" value="Peptidase_M48"/>
</dbReference>
<evidence type="ECO:0000256" key="4">
    <source>
        <dbReference type="ARBA" id="ARBA00022670"/>
    </source>
</evidence>
<keyword evidence="6" id="KW-0378">Hydrolase</keyword>
<evidence type="ECO:0000256" key="9">
    <source>
        <dbReference type="ARBA" id="ARBA00023049"/>
    </source>
</evidence>
<keyword evidence="9" id="KW-0482">Metalloprotease</keyword>
<sequence length="457" mass="49413">MNKSACAGAWSRRRFLRAGAMTAMAVALGGCAKNPVTGKSQLMLVSETDEVNLDKQAAPHQLSADYGPVQDGALNSYVSGVGQRLAATSHRPDMPYSFRVVNANYVNAYAFPGGTIACTRGIMLGIDNEAELAALLGHEIGHVNARHTASRMSTSMVVGALAGVGGAVVGARYGGDWGALAGGLGGIGVGALLASYSRDDERQADSLGMEYMTKAEYNPDGMAGLMEMLNTQHDKEPSALEVMFSTHPMSSERLATARQAANSKYLSAREYSLYRERYMDNTASLRATEPAIKELQTAEKLIREKEYAKADGHIATAIKQSPRDYCGLLLMTKCKAAQEQYATALPYAQRAHEAYPGEPQAMQLNGLLLVATKKYDEAFANFAAYEKALPGNPYSAFYKGYCKEGMGSTREAAEEYVRFLQQVNQGEQAKHAYYRLVEWGYIQGRAEPVANPLKGLV</sequence>
<dbReference type="GO" id="GO:0004222">
    <property type="term" value="F:metalloendopeptidase activity"/>
    <property type="evidence" value="ECO:0007669"/>
    <property type="project" value="InterPro"/>
</dbReference>
<feature type="domain" description="Peptidase M48" evidence="10">
    <location>
        <begin position="75"/>
        <end position="259"/>
    </location>
</feature>
<organism evidence="11 12">
    <name type="scientific">Pseudodesulfovibrio aespoeensis (strain ATCC 700646 / DSM 10631 / Aspo-2)</name>
    <name type="common">Desulfovibrio aespoeensis</name>
    <dbReference type="NCBI Taxonomy" id="643562"/>
    <lineage>
        <taxon>Bacteria</taxon>
        <taxon>Pseudomonadati</taxon>
        <taxon>Thermodesulfobacteriota</taxon>
        <taxon>Desulfovibrionia</taxon>
        <taxon>Desulfovibrionales</taxon>
        <taxon>Desulfovibrionaceae</taxon>
    </lineage>
</organism>
<proteinExistence type="predicted"/>
<dbReference type="InterPro" id="IPR006311">
    <property type="entry name" value="TAT_signal"/>
</dbReference>
<evidence type="ECO:0000256" key="8">
    <source>
        <dbReference type="ARBA" id="ARBA00023014"/>
    </source>
</evidence>
<evidence type="ECO:0000256" key="5">
    <source>
        <dbReference type="ARBA" id="ARBA00022723"/>
    </source>
</evidence>
<dbReference type="GO" id="GO:0051603">
    <property type="term" value="P:proteolysis involved in protein catabolic process"/>
    <property type="evidence" value="ECO:0007669"/>
    <property type="project" value="TreeGrafter"/>
</dbReference>
<evidence type="ECO:0000313" key="12">
    <source>
        <dbReference type="Proteomes" id="UP000002191"/>
    </source>
</evidence>
<protein>
    <submittedName>
        <fullName evidence="11">Peptidase M48 Ste24p</fullName>
    </submittedName>
</protein>
<dbReference type="Gene3D" id="1.25.40.10">
    <property type="entry name" value="Tetratricopeptide repeat domain"/>
    <property type="match status" value="2"/>
</dbReference>
<evidence type="ECO:0000256" key="7">
    <source>
        <dbReference type="ARBA" id="ARBA00022833"/>
    </source>
</evidence>
<dbReference type="InterPro" id="IPR051156">
    <property type="entry name" value="Mito/Outer_Membr_Metalloprot"/>
</dbReference>
<dbReference type="InterPro" id="IPR011990">
    <property type="entry name" value="TPR-like_helical_dom_sf"/>
</dbReference>
<dbReference type="RefSeq" id="WP_013515944.1">
    <property type="nucleotide sequence ID" value="NC_014844.1"/>
</dbReference>
<accession>E6VZW1</accession>
<keyword evidence="8" id="KW-0411">Iron-sulfur</keyword>
<keyword evidence="5" id="KW-0479">Metal-binding</keyword>
<dbReference type="PANTHER" id="PTHR22726">
    <property type="entry name" value="METALLOENDOPEPTIDASE OMA1"/>
    <property type="match status" value="1"/>
</dbReference>
<gene>
    <name evidence="11" type="ordered locus">Daes_3050</name>
</gene>
<dbReference type="GO" id="GO:0016020">
    <property type="term" value="C:membrane"/>
    <property type="evidence" value="ECO:0007669"/>
    <property type="project" value="TreeGrafter"/>
</dbReference>
<dbReference type="AlphaFoldDB" id="E6VZW1"/>
<dbReference type="PROSITE" id="PS51318">
    <property type="entry name" value="TAT"/>
    <property type="match status" value="1"/>
</dbReference>
<evidence type="ECO:0000256" key="6">
    <source>
        <dbReference type="ARBA" id="ARBA00022801"/>
    </source>
</evidence>
<keyword evidence="12" id="KW-1185">Reference proteome</keyword>
<dbReference type="InterPro" id="IPR019546">
    <property type="entry name" value="TAT_signal_bac_arc"/>
</dbReference>
<dbReference type="GO" id="GO:0046872">
    <property type="term" value="F:metal ion binding"/>
    <property type="evidence" value="ECO:0007669"/>
    <property type="project" value="UniProtKB-KW"/>
</dbReference>
<name>E6VZW1_PSEA9</name>
<dbReference type="GO" id="GO:0051536">
    <property type="term" value="F:iron-sulfur cluster binding"/>
    <property type="evidence" value="ECO:0007669"/>
    <property type="project" value="UniProtKB-KW"/>
</dbReference>
<dbReference type="PROSITE" id="PS51257">
    <property type="entry name" value="PROKAR_LIPOPROTEIN"/>
    <property type="match status" value="1"/>
</dbReference>
<dbReference type="KEGG" id="das:Daes_3050"/>
<reference evidence="11 12" key="2">
    <citation type="journal article" date="2014" name="Genome Announc.">
        <title>Complete Genome Sequence of the Subsurface, Mesophilic Sulfate-Reducing Bacterium Desulfovibrio aespoeensis Aspo-2.</title>
        <authorList>
            <person name="Pedersen K."/>
            <person name="Bengtsson A."/>
            <person name="Edlund J."/>
            <person name="Rabe L."/>
            <person name="Hazen T."/>
            <person name="Chakraborty R."/>
            <person name="Goodwin L."/>
            <person name="Shapiro N."/>
        </authorList>
    </citation>
    <scope>NUCLEOTIDE SEQUENCE [LARGE SCALE GENOMIC DNA]</scope>
    <source>
        <strain evidence="12">ATCC 700646 / DSM 10631 / Aspo-2</strain>
    </source>
</reference>
<evidence type="ECO:0000256" key="1">
    <source>
        <dbReference type="ARBA" id="ARBA00001947"/>
    </source>
</evidence>
<dbReference type="eggNOG" id="COG4783">
    <property type="taxonomic scope" value="Bacteria"/>
</dbReference>
<keyword evidence="4" id="KW-0645">Protease</keyword>
<reference evidence="12" key="1">
    <citation type="submission" date="2010-12" db="EMBL/GenBank/DDBJ databases">
        <title>Complete sequence of Desulfovibrio aespoeensis Aspo-2.</title>
        <authorList>
            <consortium name="US DOE Joint Genome Institute"/>
            <person name="Lucas S."/>
            <person name="Copeland A."/>
            <person name="Lapidus A."/>
            <person name="Cheng J.-F."/>
            <person name="Goodwin L."/>
            <person name="Pitluck S."/>
            <person name="Chertkov O."/>
            <person name="Misra M."/>
            <person name="Detter J.C."/>
            <person name="Han C."/>
            <person name="Tapia R."/>
            <person name="Land M."/>
            <person name="Hauser L."/>
            <person name="Kyrpides N."/>
            <person name="Ivanova N."/>
            <person name="Ovchinnikova G."/>
            <person name="Pedersen K."/>
            <person name="Jagevall S."/>
            <person name="Hazen T."/>
            <person name="Woyke T."/>
        </authorList>
    </citation>
    <scope>NUCLEOTIDE SEQUENCE [LARGE SCALE GENOMIC DNA]</scope>
    <source>
        <strain evidence="12">ATCC 700646 / DSM 10631 / Aspo-2</strain>
    </source>
</reference>
<dbReference type="PANTHER" id="PTHR22726:SF1">
    <property type="entry name" value="METALLOENDOPEPTIDASE OMA1, MITOCHONDRIAL"/>
    <property type="match status" value="1"/>
</dbReference>
<dbReference type="STRING" id="643562.Daes_3050"/>
<dbReference type="OrthoDB" id="9810445at2"/>
<dbReference type="Gene3D" id="3.30.2010.10">
    <property type="entry name" value="Metalloproteases ('zincins'), catalytic domain"/>
    <property type="match status" value="1"/>
</dbReference>
<dbReference type="SUPFAM" id="SSF48452">
    <property type="entry name" value="TPR-like"/>
    <property type="match status" value="1"/>
</dbReference>
<evidence type="ECO:0000313" key="11">
    <source>
        <dbReference type="EMBL" id="ADU64043.1"/>
    </source>
</evidence>
<dbReference type="GO" id="GO:0042597">
    <property type="term" value="C:periplasmic space"/>
    <property type="evidence" value="ECO:0007669"/>
    <property type="project" value="UniProtKB-SubCell"/>
</dbReference>
<dbReference type="NCBIfam" id="TIGR01409">
    <property type="entry name" value="TAT_signal_seq"/>
    <property type="match status" value="1"/>
</dbReference>
<comment type="subunit">
    <text evidence="3">Heterodimer of a large and a small subunit.</text>
</comment>